<keyword evidence="11" id="KW-0648">Protein biosynthesis</keyword>
<evidence type="ECO:0000256" key="9">
    <source>
        <dbReference type="ARBA" id="ARBA00022840"/>
    </source>
</evidence>
<dbReference type="Proteomes" id="UP000278475">
    <property type="component" value="Unassembled WGS sequence"/>
</dbReference>
<protein>
    <recommendedName>
        <fullName evidence="2 14">Threonine--tRNA ligase</fullName>
        <ecNumber evidence="2 14">6.1.1.3</ecNumber>
    </recommendedName>
</protein>
<dbReference type="NCBIfam" id="TIGR00418">
    <property type="entry name" value="thrS"/>
    <property type="match status" value="1"/>
</dbReference>
<dbReference type="PANTHER" id="PTHR11451">
    <property type="entry name" value="THREONINE-TRNA LIGASE"/>
    <property type="match status" value="1"/>
</dbReference>
<dbReference type="AlphaFoldDB" id="A0A497EJJ9"/>
<dbReference type="InterPro" id="IPR015011">
    <property type="entry name" value="Threonyl-tRNA_syn_edit_dom_arc"/>
</dbReference>
<dbReference type="Gene3D" id="3.50.80.10">
    <property type="entry name" value="D-tyrosyl-tRNA(Tyr) deacylase"/>
    <property type="match status" value="1"/>
</dbReference>
<dbReference type="PROSITE" id="PS50862">
    <property type="entry name" value="AA_TRNA_LIGASE_II"/>
    <property type="match status" value="1"/>
</dbReference>
<dbReference type="GO" id="GO:0000049">
    <property type="term" value="F:tRNA binding"/>
    <property type="evidence" value="ECO:0007669"/>
    <property type="project" value="UniProtKB-KW"/>
</dbReference>
<organism evidence="16 17">
    <name type="scientific">Thermoproteota archaeon</name>
    <dbReference type="NCBI Taxonomy" id="2056631"/>
    <lineage>
        <taxon>Archaea</taxon>
        <taxon>Thermoproteota</taxon>
    </lineage>
</organism>
<comment type="catalytic activity">
    <reaction evidence="13">
        <text>tRNA(Thr) + L-threonine + ATP = L-threonyl-tRNA(Thr) + AMP + diphosphate + H(+)</text>
        <dbReference type="Rhea" id="RHEA:24624"/>
        <dbReference type="Rhea" id="RHEA-COMP:9670"/>
        <dbReference type="Rhea" id="RHEA-COMP:9704"/>
        <dbReference type="ChEBI" id="CHEBI:15378"/>
        <dbReference type="ChEBI" id="CHEBI:30616"/>
        <dbReference type="ChEBI" id="CHEBI:33019"/>
        <dbReference type="ChEBI" id="CHEBI:57926"/>
        <dbReference type="ChEBI" id="CHEBI:78442"/>
        <dbReference type="ChEBI" id="CHEBI:78534"/>
        <dbReference type="ChEBI" id="CHEBI:456215"/>
        <dbReference type="EC" id="6.1.1.3"/>
    </reaction>
</comment>
<evidence type="ECO:0000259" key="15">
    <source>
        <dbReference type="PROSITE" id="PS50862"/>
    </source>
</evidence>
<evidence type="ECO:0000256" key="7">
    <source>
        <dbReference type="ARBA" id="ARBA00022741"/>
    </source>
</evidence>
<dbReference type="Pfam" id="PF00587">
    <property type="entry name" value="tRNA-synt_2b"/>
    <property type="match status" value="1"/>
</dbReference>
<keyword evidence="4" id="KW-0820">tRNA-binding</keyword>
<evidence type="ECO:0000313" key="17">
    <source>
        <dbReference type="Proteomes" id="UP000278475"/>
    </source>
</evidence>
<evidence type="ECO:0000256" key="11">
    <source>
        <dbReference type="ARBA" id="ARBA00022917"/>
    </source>
</evidence>
<gene>
    <name evidence="16" type="ORF">DRJ31_11435</name>
</gene>
<comment type="caution">
    <text evidence="16">The sequence shown here is derived from an EMBL/GenBank/DDBJ whole genome shotgun (WGS) entry which is preliminary data.</text>
</comment>
<feature type="domain" description="Aminoacyl-transfer RNA synthetases class-II family profile" evidence="15">
    <location>
        <begin position="201"/>
        <end position="491"/>
    </location>
</feature>
<dbReference type="Gene3D" id="3.30.930.10">
    <property type="entry name" value="Bira Bifunctional Protein, Domain 2"/>
    <property type="match status" value="1"/>
</dbReference>
<keyword evidence="3" id="KW-0963">Cytoplasm</keyword>
<dbReference type="InterPro" id="IPR023509">
    <property type="entry name" value="DTD-like_sf"/>
</dbReference>
<dbReference type="SUPFAM" id="SSF55681">
    <property type="entry name" value="Class II aaRS and biotin synthetases"/>
    <property type="match status" value="1"/>
</dbReference>
<keyword evidence="10" id="KW-0694">RNA-binding</keyword>
<feature type="non-terminal residue" evidence="16">
    <location>
        <position position="491"/>
    </location>
</feature>
<dbReference type="PRINTS" id="PR01047">
    <property type="entry name" value="TRNASYNTHTHR"/>
</dbReference>
<dbReference type="GO" id="GO:0004829">
    <property type="term" value="F:threonine-tRNA ligase activity"/>
    <property type="evidence" value="ECO:0007669"/>
    <property type="project" value="UniProtKB-UniRule"/>
</dbReference>
<keyword evidence="12" id="KW-0030">Aminoacyl-tRNA synthetase</keyword>
<dbReference type="EC" id="6.1.1.3" evidence="2 14"/>
<keyword evidence="8" id="KW-0862">Zinc</keyword>
<name>A0A497EJJ9_9CREN</name>
<dbReference type="EMBL" id="QMQV01000267">
    <property type="protein sequence ID" value="RLE45332.1"/>
    <property type="molecule type" value="Genomic_DNA"/>
</dbReference>
<reference evidence="16 17" key="1">
    <citation type="submission" date="2018-06" db="EMBL/GenBank/DDBJ databases">
        <title>Extensive metabolic versatility and redundancy in microbially diverse, dynamic hydrothermal sediments.</title>
        <authorList>
            <person name="Dombrowski N."/>
            <person name="Teske A."/>
            <person name="Baker B.J."/>
        </authorList>
    </citation>
    <scope>NUCLEOTIDE SEQUENCE [LARGE SCALE GENOMIC DNA]</scope>
    <source>
        <strain evidence="16">B66_G16</strain>
    </source>
</reference>
<dbReference type="Pfam" id="PF08915">
    <property type="entry name" value="tRNA-Thr_ED"/>
    <property type="match status" value="1"/>
</dbReference>
<evidence type="ECO:0000256" key="10">
    <source>
        <dbReference type="ARBA" id="ARBA00022884"/>
    </source>
</evidence>
<evidence type="ECO:0000256" key="12">
    <source>
        <dbReference type="ARBA" id="ARBA00023146"/>
    </source>
</evidence>
<proteinExistence type="inferred from homology"/>
<dbReference type="GO" id="GO:0005737">
    <property type="term" value="C:cytoplasm"/>
    <property type="evidence" value="ECO:0007669"/>
    <property type="project" value="UniProtKB-UniRule"/>
</dbReference>
<evidence type="ECO:0000256" key="8">
    <source>
        <dbReference type="ARBA" id="ARBA00022833"/>
    </source>
</evidence>
<comment type="similarity">
    <text evidence="1">Belongs to the class-II aminoacyl-tRNA synthetase family.</text>
</comment>
<dbReference type="InterPro" id="IPR002320">
    <property type="entry name" value="Thr-tRNA-ligase_IIa"/>
</dbReference>
<dbReference type="FunFam" id="3.30.930.10:FF:000076">
    <property type="entry name" value="Threonine--tRNA ligase"/>
    <property type="match status" value="1"/>
</dbReference>
<dbReference type="GO" id="GO:0008270">
    <property type="term" value="F:zinc ion binding"/>
    <property type="evidence" value="ECO:0007669"/>
    <property type="project" value="InterPro"/>
</dbReference>
<dbReference type="InterPro" id="IPR002314">
    <property type="entry name" value="aa-tRNA-synt_IIb"/>
</dbReference>
<dbReference type="GO" id="GO:0006435">
    <property type="term" value="P:threonyl-tRNA aminoacylation"/>
    <property type="evidence" value="ECO:0007669"/>
    <property type="project" value="UniProtKB-UniRule"/>
</dbReference>
<keyword evidence="5 16" id="KW-0436">Ligase</keyword>
<dbReference type="InterPro" id="IPR006195">
    <property type="entry name" value="aa-tRNA-synth_II"/>
</dbReference>
<dbReference type="PANTHER" id="PTHR11451:SF44">
    <property type="entry name" value="THREONINE--TRNA LIGASE, CHLOROPLASTIC_MITOCHONDRIAL 2"/>
    <property type="match status" value="1"/>
</dbReference>
<evidence type="ECO:0000256" key="4">
    <source>
        <dbReference type="ARBA" id="ARBA00022555"/>
    </source>
</evidence>
<evidence type="ECO:0000256" key="3">
    <source>
        <dbReference type="ARBA" id="ARBA00022490"/>
    </source>
</evidence>
<dbReference type="NCBIfam" id="NF003068">
    <property type="entry name" value="PRK03991.1"/>
    <property type="match status" value="1"/>
</dbReference>
<evidence type="ECO:0000256" key="6">
    <source>
        <dbReference type="ARBA" id="ARBA00022723"/>
    </source>
</evidence>
<keyword evidence="7" id="KW-0547">Nucleotide-binding</keyword>
<keyword evidence="9" id="KW-0067">ATP-binding</keyword>
<dbReference type="GO" id="GO:0005524">
    <property type="term" value="F:ATP binding"/>
    <property type="evidence" value="ECO:0007669"/>
    <property type="project" value="UniProtKB-KW"/>
</dbReference>
<evidence type="ECO:0000256" key="5">
    <source>
        <dbReference type="ARBA" id="ARBA00022598"/>
    </source>
</evidence>
<evidence type="ECO:0000313" key="16">
    <source>
        <dbReference type="EMBL" id="RLE45332.1"/>
    </source>
</evidence>
<evidence type="ECO:0000256" key="14">
    <source>
        <dbReference type="NCBIfam" id="TIGR00418"/>
    </source>
</evidence>
<keyword evidence="6" id="KW-0479">Metal-binding</keyword>
<sequence>MRILQLHCDFIEYEPLEKEIKEAEECERKPTRLEDVVVLFVAVEKGDNESVAKHAVEEIKSSLDNLKAGRILIYPYAHLSGELAPPAYALDVIKAMENYAKSLGIEVHRAPFGWNKRFSVRIKGHPLAEQGKVIRAKDVEELSKSLRDEEKIASKWYILTPEGGLNEIAMEGDEIRGFDFSRYPNLEKFARYEMKKSRAVDVEPPHVKLMKRLELADYEPGSDPGNLRWYPKGRLIKNLLERWVTERVIDYGAMEVETPVMYDYNHPALKDYLHRFPARQYIVESAKRKFFLRFAACFGQFLMKHDMVISYKDLPLRMYELTRYSFRLEKSGELVGLRRLRAFTMPDMHTLCKDMEQAKEEFKNQFELCMRCLKDIGFSPEDYETAIRFTEEFWEHNREFVIELVKKLGKPVLIEMWNFRYAYFDPKFEFNFVDALDKASALSTVQIDHENAKRYGITYTDSDGSKKYPYILHCSPSGGIERCIYAMLEKE</sequence>
<dbReference type="InterPro" id="IPR045864">
    <property type="entry name" value="aa-tRNA-synth_II/BPL/LPL"/>
</dbReference>
<evidence type="ECO:0000256" key="13">
    <source>
        <dbReference type="ARBA" id="ARBA00049515"/>
    </source>
</evidence>
<evidence type="ECO:0000256" key="2">
    <source>
        <dbReference type="ARBA" id="ARBA00013163"/>
    </source>
</evidence>
<evidence type="ECO:0000256" key="1">
    <source>
        <dbReference type="ARBA" id="ARBA00008226"/>
    </source>
</evidence>
<accession>A0A497EJJ9</accession>